<reference evidence="8 9" key="1">
    <citation type="submission" date="2018-06" db="EMBL/GenBank/DDBJ databases">
        <title>Draft sequence of Acidithiobacillus ferrooxidans CCM 4253.</title>
        <authorList>
            <person name="Moya-Beltran A."/>
            <person name="Castro M."/>
            <person name="Covarrubias P.C."/>
            <person name="Issotta F."/>
            <person name="Janiczek O."/>
            <person name="Mandl M."/>
            <person name="Kucera J."/>
            <person name="Quatrini R."/>
        </authorList>
    </citation>
    <scope>NUCLEOTIDE SEQUENCE [LARGE SCALE GENOMIC DNA]</scope>
    <source>
        <strain evidence="8 9">CCM 4253</strain>
    </source>
</reference>
<dbReference type="NCBIfam" id="TIGR01932">
    <property type="entry name" value="hflC"/>
    <property type="match status" value="1"/>
</dbReference>
<dbReference type="Gene3D" id="3.30.479.30">
    <property type="entry name" value="Band 7 domain"/>
    <property type="match status" value="1"/>
</dbReference>
<comment type="caution">
    <text evidence="8">The sequence shown here is derived from an EMBL/GenBank/DDBJ whole genome shotgun (WGS) entry which is preliminary data.</text>
</comment>
<protein>
    <recommendedName>
        <fullName evidence="6">Protein HflC</fullName>
    </recommendedName>
</protein>
<evidence type="ECO:0000313" key="8">
    <source>
        <dbReference type="EMBL" id="PZD81512.1"/>
    </source>
</evidence>
<evidence type="ECO:0000259" key="7">
    <source>
        <dbReference type="SMART" id="SM00244"/>
    </source>
</evidence>
<dbReference type="SMART" id="SM00244">
    <property type="entry name" value="PHB"/>
    <property type="match status" value="1"/>
</dbReference>
<dbReference type="InterPro" id="IPR036013">
    <property type="entry name" value="Band_7/SPFH_dom_sf"/>
</dbReference>
<evidence type="ECO:0000256" key="5">
    <source>
        <dbReference type="ARBA" id="ARBA00023136"/>
    </source>
</evidence>
<keyword evidence="8" id="KW-0645">Protease</keyword>
<keyword evidence="5" id="KW-0472">Membrane</keyword>
<dbReference type="PANTHER" id="PTHR42911:SF1">
    <property type="entry name" value="MODULATOR OF FTSH PROTEASE HFLC"/>
    <property type="match status" value="1"/>
</dbReference>
<feature type="domain" description="Band 7" evidence="7">
    <location>
        <begin position="21"/>
        <end position="183"/>
    </location>
</feature>
<evidence type="ECO:0000256" key="3">
    <source>
        <dbReference type="ARBA" id="ARBA00022692"/>
    </source>
</evidence>
<keyword evidence="8" id="KW-0378">Hydrolase</keyword>
<dbReference type="PIRSF" id="PIRSF005651">
    <property type="entry name" value="HflC"/>
    <property type="match status" value="1"/>
</dbReference>
<evidence type="ECO:0000256" key="1">
    <source>
        <dbReference type="ARBA" id="ARBA00004167"/>
    </source>
</evidence>
<dbReference type="GO" id="GO:0006508">
    <property type="term" value="P:proteolysis"/>
    <property type="evidence" value="ECO:0007669"/>
    <property type="project" value="UniProtKB-KW"/>
</dbReference>
<sequence>MKNWAWSVIIAVLALVLLASASFYSVSMTQTAVVLQFGKAVRVVESPGLYMKWPIAQNVAFVNKSLSSYSTQPESFLTVGKKPVLISLFAEWRVTDPLVFYARLHNDGAAGSRIGDVLRSALRSEVGKMTLKSVIQGQRSKMMDPVLAEANKRLQPLGVHLVDLRILQVGLPTDVLQAVYKRMEAERAEEANAYRSEGAADAAKIRAEANKEQTRIMADAYRQQEELKGQGDAEAASIYGAAYGKDPAFYSFYRSLEAYRHSLSDKDVLVLSPDAPFFRYFRHSLEPAGK</sequence>
<dbReference type="GO" id="GO:0008233">
    <property type="term" value="F:peptidase activity"/>
    <property type="evidence" value="ECO:0007669"/>
    <property type="project" value="UniProtKB-KW"/>
</dbReference>
<dbReference type="OrthoDB" id="9812991at2"/>
<accession>A0A2W1KGJ3</accession>
<evidence type="ECO:0000256" key="2">
    <source>
        <dbReference type="ARBA" id="ARBA00007862"/>
    </source>
</evidence>
<evidence type="ECO:0000313" key="9">
    <source>
        <dbReference type="Proteomes" id="UP000248886"/>
    </source>
</evidence>
<dbReference type="Proteomes" id="UP000248886">
    <property type="component" value="Unassembled WGS sequence"/>
</dbReference>
<organism evidence="8 9">
    <name type="scientific">Acidithiobacillus ferrooxidans</name>
    <name type="common">Thiobacillus ferrooxidans</name>
    <dbReference type="NCBI Taxonomy" id="920"/>
    <lineage>
        <taxon>Bacteria</taxon>
        <taxon>Pseudomonadati</taxon>
        <taxon>Pseudomonadota</taxon>
        <taxon>Acidithiobacillia</taxon>
        <taxon>Acidithiobacillales</taxon>
        <taxon>Acidithiobacillaceae</taxon>
        <taxon>Acidithiobacillus</taxon>
    </lineage>
</organism>
<dbReference type="InterPro" id="IPR001107">
    <property type="entry name" value="Band_7"/>
</dbReference>
<dbReference type="InterPro" id="IPR010200">
    <property type="entry name" value="HflC"/>
</dbReference>
<keyword evidence="3" id="KW-0812">Transmembrane</keyword>
<dbReference type="AlphaFoldDB" id="A0A2W1KGJ3"/>
<dbReference type="OMA" id="WDGDPNQ"/>
<dbReference type="Pfam" id="PF01145">
    <property type="entry name" value="Band_7"/>
    <property type="match status" value="1"/>
</dbReference>
<proteinExistence type="inferred from homology"/>
<evidence type="ECO:0000256" key="4">
    <source>
        <dbReference type="ARBA" id="ARBA00022989"/>
    </source>
</evidence>
<dbReference type="GO" id="GO:0016020">
    <property type="term" value="C:membrane"/>
    <property type="evidence" value="ECO:0007669"/>
    <property type="project" value="UniProtKB-SubCell"/>
</dbReference>
<evidence type="ECO:0000256" key="6">
    <source>
        <dbReference type="PIRNR" id="PIRNR005651"/>
    </source>
</evidence>
<gene>
    <name evidence="8" type="primary">hflC</name>
    <name evidence="8" type="ORF">DN052_00040</name>
</gene>
<comment type="subcellular location">
    <subcellularLocation>
        <location evidence="1">Membrane</location>
        <topology evidence="1">Single-pass membrane protein</topology>
    </subcellularLocation>
</comment>
<name>A0A2W1KGJ3_ACIFR</name>
<keyword evidence="4" id="KW-1133">Transmembrane helix</keyword>
<comment type="function">
    <text evidence="6">HflC and HflK could regulate a protease.</text>
</comment>
<dbReference type="CDD" id="cd03405">
    <property type="entry name" value="SPFH_HflC"/>
    <property type="match status" value="1"/>
</dbReference>
<comment type="similarity">
    <text evidence="2 6">Belongs to the band 7/mec-2 family. HflC subfamily.</text>
</comment>
<dbReference type="GeneID" id="65281043"/>
<dbReference type="RefSeq" id="WP_009562383.1">
    <property type="nucleotide sequence ID" value="NZ_AP025160.1"/>
</dbReference>
<dbReference type="EMBL" id="QKQP01000001">
    <property type="protein sequence ID" value="PZD81512.1"/>
    <property type="molecule type" value="Genomic_DNA"/>
</dbReference>
<dbReference type="PANTHER" id="PTHR42911">
    <property type="entry name" value="MODULATOR OF FTSH PROTEASE HFLC"/>
    <property type="match status" value="1"/>
</dbReference>
<dbReference type="SUPFAM" id="SSF117892">
    <property type="entry name" value="Band 7/SPFH domain"/>
    <property type="match status" value="1"/>
</dbReference>